<keyword evidence="5" id="KW-1185">Reference proteome</keyword>
<dbReference type="SMART" id="SM00645">
    <property type="entry name" value="Pept_C1"/>
    <property type="match status" value="1"/>
</dbReference>
<dbReference type="PANTHER" id="PTHR12411">
    <property type="entry name" value="CYSTEINE PROTEASE FAMILY C1-RELATED"/>
    <property type="match status" value="1"/>
</dbReference>
<dbReference type="STRING" id="51031.W2TSK2"/>
<dbReference type="Gene3D" id="3.90.70.10">
    <property type="entry name" value="Cysteine proteinases"/>
    <property type="match status" value="2"/>
</dbReference>
<evidence type="ECO:0000313" key="4">
    <source>
        <dbReference type="EMBL" id="ETN85055.1"/>
    </source>
</evidence>
<dbReference type="GO" id="GO:0006508">
    <property type="term" value="P:proteolysis"/>
    <property type="evidence" value="ECO:0007669"/>
    <property type="project" value="UniProtKB-KW"/>
</dbReference>
<protein>
    <submittedName>
        <fullName evidence="4">Papain family cysteine protease</fullName>
    </submittedName>
</protein>
<evidence type="ECO:0000313" key="5">
    <source>
        <dbReference type="Proteomes" id="UP000053676"/>
    </source>
</evidence>
<dbReference type="Pfam" id="PF00112">
    <property type="entry name" value="Peptidase_C1"/>
    <property type="match status" value="1"/>
</dbReference>
<evidence type="ECO:0000259" key="2">
    <source>
        <dbReference type="SMART" id="SM00645"/>
    </source>
</evidence>
<dbReference type="KEGG" id="nai:NECAME_06602"/>
<dbReference type="InterPro" id="IPR038765">
    <property type="entry name" value="Papain-like_cys_pep_sf"/>
</dbReference>
<dbReference type="InterPro" id="IPR000668">
    <property type="entry name" value="Peptidase_C1A_C"/>
</dbReference>
<dbReference type="Proteomes" id="UP000053676">
    <property type="component" value="Unassembled WGS sequence"/>
</dbReference>
<accession>W2TSK2</accession>
<keyword evidence="4" id="KW-0378">Hydrolase</keyword>
<dbReference type="InterPro" id="IPR013128">
    <property type="entry name" value="Peptidase_C1A"/>
</dbReference>
<dbReference type="EMBL" id="KI657822">
    <property type="protein sequence ID" value="ETN85055.1"/>
    <property type="molecule type" value="Genomic_DNA"/>
</dbReference>
<feature type="domain" description="Peptidase C1A papain C-terminal" evidence="2">
    <location>
        <begin position="97"/>
        <end position="250"/>
    </location>
</feature>
<dbReference type="Pfam" id="PF08246">
    <property type="entry name" value="Inhibitor_I29"/>
    <property type="match status" value="1"/>
</dbReference>
<dbReference type="InterPro" id="IPR025660">
    <property type="entry name" value="Pept_his_AS"/>
</dbReference>
<evidence type="ECO:0000259" key="3">
    <source>
        <dbReference type="SMART" id="SM00848"/>
    </source>
</evidence>
<sequence length="251" mass="28794">MEYADRFVDFIKKFNKQYEEKTELLRRFKSYEKHMKEVKELNSKKAHSSSYGENELSDWTDEEFRKSLLPLSFYKKLHEEATFIRRDPPKLERATPAPTSFDWRTKNVISPVKAQGTYTVMASPMRSIYPTLHIDKTFAVSLVAYFLHPDEQSMIDWLVGFGPVNIGISVTPDMRPYKGGVFTPSAEDCKNKVIGLHSLMITGYGTTESGEKYWIVKNSWGNTWGVENGYVYFARGINACGIEDEPIGILA</sequence>
<comment type="similarity">
    <text evidence="1">Belongs to the peptidase C1 family.</text>
</comment>
<name>W2TSK2_NECAM</name>
<feature type="domain" description="Cathepsin propeptide inhibitor" evidence="3">
    <location>
        <begin position="7"/>
        <end position="64"/>
    </location>
</feature>
<dbReference type="OrthoDB" id="10253408at2759"/>
<proteinExistence type="inferred from homology"/>
<reference evidence="5" key="1">
    <citation type="journal article" date="2014" name="Nat. Genet.">
        <title>Genome of the human hookworm Necator americanus.</title>
        <authorList>
            <person name="Tang Y.T."/>
            <person name="Gao X."/>
            <person name="Rosa B.A."/>
            <person name="Abubucker S."/>
            <person name="Hallsworth-Pepin K."/>
            <person name="Martin J."/>
            <person name="Tyagi R."/>
            <person name="Heizer E."/>
            <person name="Zhang X."/>
            <person name="Bhonagiri-Palsikar V."/>
            <person name="Minx P."/>
            <person name="Warren W.C."/>
            <person name="Wang Q."/>
            <person name="Zhan B."/>
            <person name="Hotez P.J."/>
            <person name="Sternberg P.W."/>
            <person name="Dougall A."/>
            <person name="Gaze S.T."/>
            <person name="Mulvenna J."/>
            <person name="Sotillo J."/>
            <person name="Ranganathan S."/>
            <person name="Rabelo E.M."/>
            <person name="Wilson R.K."/>
            <person name="Felgner P.L."/>
            <person name="Bethony J."/>
            <person name="Hawdon J.M."/>
            <person name="Gasser R.B."/>
            <person name="Loukas A."/>
            <person name="Mitreva M."/>
        </authorList>
    </citation>
    <scope>NUCLEOTIDE SEQUENCE [LARGE SCALE GENOMIC DNA]</scope>
</reference>
<keyword evidence="4" id="KW-0645">Protease</keyword>
<organism evidence="4 5">
    <name type="scientific">Necator americanus</name>
    <name type="common">Human hookworm</name>
    <dbReference type="NCBI Taxonomy" id="51031"/>
    <lineage>
        <taxon>Eukaryota</taxon>
        <taxon>Metazoa</taxon>
        <taxon>Ecdysozoa</taxon>
        <taxon>Nematoda</taxon>
        <taxon>Chromadorea</taxon>
        <taxon>Rhabditida</taxon>
        <taxon>Rhabditina</taxon>
        <taxon>Rhabditomorpha</taxon>
        <taxon>Strongyloidea</taxon>
        <taxon>Ancylostomatidae</taxon>
        <taxon>Bunostominae</taxon>
        <taxon>Necator</taxon>
    </lineage>
</organism>
<dbReference type="InterPro" id="IPR013201">
    <property type="entry name" value="Prot_inhib_I29"/>
</dbReference>
<gene>
    <name evidence="4" type="ORF">NECAME_06602</name>
</gene>
<dbReference type="PROSITE" id="PS00639">
    <property type="entry name" value="THIOL_PROTEASE_HIS"/>
    <property type="match status" value="1"/>
</dbReference>
<dbReference type="GO" id="GO:0008234">
    <property type="term" value="F:cysteine-type peptidase activity"/>
    <property type="evidence" value="ECO:0007669"/>
    <property type="project" value="InterPro"/>
</dbReference>
<evidence type="ECO:0000256" key="1">
    <source>
        <dbReference type="ARBA" id="ARBA00008455"/>
    </source>
</evidence>
<dbReference type="AlphaFoldDB" id="W2TSK2"/>
<dbReference type="SUPFAM" id="SSF54001">
    <property type="entry name" value="Cysteine proteinases"/>
    <property type="match status" value="1"/>
</dbReference>
<dbReference type="SMART" id="SM00848">
    <property type="entry name" value="Inhibitor_I29"/>
    <property type="match status" value="1"/>
</dbReference>